<reference evidence="1 2" key="1">
    <citation type="submission" date="2024-02" db="EMBL/GenBank/DDBJ databases">
        <title>High-quality chromosome-scale genome assembly of Pensacola bahiagrass (Paspalum notatum Flugge var. saurae).</title>
        <authorList>
            <person name="Vega J.M."/>
            <person name="Podio M."/>
            <person name="Orjuela J."/>
            <person name="Siena L.A."/>
            <person name="Pessino S.C."/>
            <person name="Combes M.C."/>
            <person name="Mariac C."/>
            <person name="Albertini E."/>
            <person name="Pupilli F."/>
            <person name="Ortiz J.P.A."/>
            <person name="Leblanc O."/>
        </authorList>
    </citation>
    <scope>NUCLEOTIDE SEQUENCE [LARGE SCALE GENOMIC DNA]</scope>
    <source>
        <strain evidence="1">R1</strain>
        <tissue evidence="1">Leaf</tissue>
    </source>
</reference>
<accession>A0AAQ3PLZ6</accession>
<sequence>MRPRVRLCRRPGRLRRRTLAPRQHLARPPASPGRLVPRTPESRELWMECDNSAYLETKAVNKGQPIRLLRQWQPMFEAIGWL</sequence>
<proteinExistence type="predicted"/>
<dbReference type="Proteomes" id="UP001341281">
    <property type="component" value="Chromosome 01"/>
</dbReference>
<organism evidence="1 2">
    <name type="scientific">Paspalum notatum var. saurae</name>
    <dbReference type="NCBI Taxonomy" id="547442"/>
    <lineage>
        <taxon>Eukaryota</taxon>
        <taxon>Viridiplantae</taxon>
        <taxon>Streptophyta</taxon>
        <taxon>Embryophyta</taxon>
        <taxon>Tracheophyta</taxon>
        <taxon>Spermatophyta</taxon>
        <taxon>Magnoliopsida</taxon>
        <taxon>Liliopsida</taxon>
        <taxon>Poales</taxon>
        <taxon>Poaceae</taxon>
        <taxon>PACMAD clade</taxon>
        <taxon>Panicoideae</taxon>
        <taxon>Andropogonodae</taxon>
        <taxon>Paspaleae</taxon>
        <taxon>Paspalinae</taxon>
        <taxon>Paspalum</taxon>
    </lineage>
</organism>
<evidence type="ECO:0000313" key="1">
    <source>
        <dbReference type="EMBL" id="WVZ51834.1"/>
    </source>
</evidence>
<name>A0AAQ3PLZ6_PASNO</name>
<evidence type="ECO:0000313" key="2">
    <source>
        <dbReference type="Proteomes" id="UP001341281"/>
    </source>
</evidence>
<gene>
    <name evidence="1" type="ORF">U9M48_002939</name>
</gene>
<dbReference type="EMBL" id="CP144745">
    <property type="protein sequence ID" value="WVZ51834.1"/>
    <property type="molecule type" value="Genomic_DNA"/>
</dbReference>
<keyword evidence="2" id="KW-1185">Reference proteome</keyword>
<dbReference type="AlphaFoldDB" id="A0AAQ3PLZ6"/>
<protein>
    <submittedName>
        <fullName evidence="1">Uncharacterized protein</fullName>
    </submittedName>
</protein>